<dbReference type="Gene3D" id="3.10.10.10">
    <property type="entry name" value="HIV Type 1 Reverse Transcriptase, subunit A, domain 1"/>
    <property type="match status" value="1"/>
</dbReference>
<dbReference type="InterPro" id="IPR043128">
    <property type="entry name" value="Rev_trsase/Diguanyl_cyclase"/>
</dbReference>
<evidence type="ECO:0000256" key="1">
    <source>
        <dbReference type="SAM" id="MobiDB-lite"/>
    </source>
</evidence>
<dbReference type="SUPFAM" id="SSF56672">
    <property type="entry name" value="DNA/RNA polymerases"/>
    <property type="match status" value="1"/>
</dbReference>
<gene>
    <name evidence="3" type="ORF">FSB_LOCUS24590</name>
</gene>
<organism evidence="3">
    <name type="scientific">Fagus sylvatica</name>
    <name type="common">Beechnut</name>
    <dbReference type="NCBI Taxonomy" id="28930"/>
    <lineage>
        <taxon>Eukaryota</taxon>
        <taxon>Viridiplantae</taxon>
        <taxon>Streptophyta</taxon>
        <taxon>Embryophyta</taxon>
        <taxon>Tracheophyta</taxon>
        <taxon>Spermatophyta</taxon>
        <taxon>Magnoliopsida</taxon>
        <taxon>eudicotyledons</taxon>
        <taxon>Gunneridae</taxon>
        <taxon>Pentapetalae</taxon>
        <taxon>rosids</taxon>
        <taxon>fabids</taxon>
        <taxon>Fagales</taxon>
        <taxon>Fagaceae</taxon>
        <taxon>Fagus</taxon>
    </lineage>
</organism>
<dbReference type="PANTHER" id="PTHR37984:SF5">
    <property type="entry name" value="PROTEIN NYNRIN-LIKE"/>
    <property type="match status" value="1"/>
</dbReference>
<feature type="compositionally biased region" description="Basic residues" evidence="1">
    <location>
        <begin position="1139"/>
        <end position="1150"/>
    </location>
</feature>
<protein>
    <recommendedName>
        <fullName evidence="2">Integrase catalytic domain-containing protein</fullName>
    </recommendedName>
</protein>
<dbReference type="Gene3D" id="3.30.420.10">
    <property type="entry name" value="Ribonuclease H-like superfamily/Ribonuclease H"/>
    <property type="match status" value="1"/>
</dbReference>
<dbReference type="InterPro" id="IPR036397">
    <property type="entry name" value="RNaseH_sf"/>
</dbReference>
<proteinExistence type="predicted"/>
<dbReference type="InterPro" id="IPR012337">
    <property type="entry name" value="RNaseH-like_sf"/>
</dbReference>
<dbReference type="EMBL" id="OIVN01001691">
    <property type="protein sequence ID" value="SPC96708.1"/>
    <property type="molecule type" value="Genomic_DNA"/>
</dbReference>
<dbReference type="Pfam" id="PF00078">
    <property type="entry name" value="RVT_1"/>
    <property type="match status" value="1"/>
</dbReference>
<dbReference type="PROSITE" id="PS50994">
    <property type="entry name" value="INTEGRASE"/>
    <property type="match status" value="1"/>
</dbReference>
<reference evidence="3" key="1">
    <citation type="submission" date="2018-02" db="EMBL/GenBank/DDBJ databases">
        <authorList>
            <person name="Cohen D.B."/>
            <person name="Kent A.D."/>
        </authorList>
    </citation>
    <scope>NUCLEOTIDE SEQUENCE</scope>
</reference>
<evidence type="ECO:0000313" key="3">
    <source>
        <dbReference type="EMBL" id="SPC96708.1"/>
    </source>
</evidence>
<dbReference type="GO" id="GO:0015074">
    <property type="term" value="P:DNA integration"/>
    <property type="evidence" value="ECO:0007669"/>
    <property type="project" value="InterPro"/>
</dbReference>
<accession>A0A2N9GBC8</accession>
<dbReference type="InterPro" id="IPR050951">
    <property type="entry name" value="Retrovirus_Pol_polyprotein"/>
</dbReference>
<dbReference type="Gene3D" id="1.10.340.70">
    <property type="match status" value="1"/>
</dbReference>
<dbReference type="AlphaFoldDB" id="A0A2N9GBC8"/>
<sequence length="1272" mass="142770">MEVTGFGGVTEYTIGHVQLVLRVGLIVALTQFHVVNAEAPYHVLLGRPWLHKHKLVSSTYHQCVKGRLNGKPIRIAANSSPFNQTEAHFVEATLYDDLTSTEDPPIVKPCGIPLPNWEDIKDDTEVDLRECVRPDCPLQEGPTPEEGGLQPSCHLTQQTGNSKGVMVDQAESMAVKAERSTTAEPKMITKEELEVINLSDDPAVNVFAWDYDEMPVIDPGLVAHSLNVEPGTRPVVQPMRTFHMEVEAQITQDVKKLFATRFIKPIQNSRWLSNIMPVKKKNGQIRCCVDFHNLNKACPKDEFPLPNMDFLIDLAAGHATFSFIDGFNGYNQIRMSTKDAEKIVFHTPIGNFYYTVMPFGLKNADATYQRTMTAMFHDMMHKEIEDYVDDIVVKSKKREDHLETLRKVFDRCRLYKLKMNPLKCAFGVSAGKFLGFLVHNHGIDVDPAKASAIVTMKAPTSHKELKSFLGRLSYIRRFIPGLVAVWSTACQQAFEKIQAIMTKLPIIITETPTAIKSQAIADLLAQFPGEDSSSISHEVPGGTGEALLADLVDSMWMLKFDGSSTSNSSGAGIVLIRENGETMDKSFKLDFSCFNNASEYEAYAKGEFSLKEPSLAPYHALAQKLEEKFDTFEISHAMRCGNRYADALATLGSQISFERPKVDVTINKRSTPITDLLKEEFEQQHLDAEDSRTPIKAKLMSPEGVADLKTLKDYVLIAGDLYRRLPGGVLERCLSLREAVNKLIEVHERSCEFSDGVSLYRRLQRLGYFWPNMNKEAASLQEQCSFCQHQHESDQVYATFTSSDWRTPFLEYLIENILPQTNEAATRLKKLATRYFVEGDLIGLINPSSYGYIWILVATEYFSKWIEAISLRKATGVAVANFIREHIITRFGIPHKIISDNGTPFVNNSVREVLEHYRIKHHRSTPYYPQDNGQAEATNRMLLRILSKIVFDYGKGWNSHLADALWAYRGSTKMATGFTSFSLVYGIDAIAPTELLVPSPRILHGMDLETNADICTEAKVADLESLEEARELAQARSLRTVDHVRRGLPSPSKFAPNWEGPYLIREAYDSGYYKLATADGTTQKGLVGTISREPKRASNGATQEKPKIKQPTMGPENIGSFQRKAICCEAQKSLGHLPQAKHNKSTRNPRKSSDIKRQRIVSSLTSLEVTVHHPLRTADSYLTTAVADSATRQTRNGLVLMSGRYKISSFLFHRRPGLSRCKHGRIRLKGSAPSAIRQAYEPGLEFWAQQPINTSSTHLRLITRRHLAPGDF</sequence>
<dbReference type="CDD" id="cd01647">
    <property type="entry name" value="RT_LTR"/>
    <property type="match status" value="1"/>
</dbReference>
<dbReference type="GO" id="GO:0003676">
    <property type="term" value="F:nucleic acid binding"/>
    <property type="evidence" value="ECO:0007669"/>
    <property type="project" value="InterPro"/>
</dbReference>
<dbReference type="InterPro" id="IPR043502">
    <property type="entry name" value="DNA/RNA_pol_sf"/>
</dbReference>
<dbReference type="InterPro" id="IPR000477">
    <property type="entry name" value="RT_dom"/>
</dbReference>
<dbReference type="Gene3D" id="3.30.70.270">
    <property type="match status" value="2"/>
</dbReference>
<dbReference type="InterPro" id="IPR001584">
    <property type="entry name" value="Integrase_cat-core"/>
</dbReference>
<feature type="domain" description="Integrase catalytic" evidence="2">
    <location>
        <begin position="829"/>
        <end position="1000"/>
    </location>
</feature>
<evidence type="ECO:0000259" key="2">
    <source>
        <dbReference type="PROSITE" id="PS50994"/>
    </source>
</evidence>
<dbReference type="PANTHER" id="PTHR37984">
    <property type="entry name" value="PROTEIN CBG26694"/>
    <property type="match status" value="1"/>
</dbReference>
<dbReference type="Pfam" id="PF00665">
    <property type="entry name" value="rve"/>
    <property type="match status" value="1"/>
</dbReference>
<dbReference type="SUPFAM" id="SSF53098">
    <property type="entry name" value="Ribonuclease H-like"/>
    <property type="match status" value="1"/>
</dbReference>
<feature type="region of interest" description="Disordered" evidence="1">
    <location>
        <begin position="1089"/>
        <end position="1116"/>
    </location>
</feature>
<name>A0A2N9GBC8_FAGSY</name>
<feature type="region of interest" description="Disordered" evidence="1">
    <location>
        <begin position="1136"/>
        <end position="1158"/>
    </location>
</feature>